<dbReference type="AlphaFoldDB" id="A0AA35LRX4"/>
<dbReference type="Proteomes" id="UP001160390">
    <property type="component" value="Unassembled WGS sequence"/>
</dbReference>
<dbReference type="EMBL" id="CABFNP030000582">
    <property type="protein sequence ID" value="CAI6047244.1"/>
    <property type="molecule type" value="Genomic_DNA"/>
</dbReference>
<evidence type="ECO:0000313" key="2">
    <source>
        <dbReference type="Proteomes" id="UP001160390"/>
    </source>
</evidence>
<sequence length="132" mass="14679">MEESSMSSPPLHVIASGINKIISSLVTEAKEKYFSRSIQSKHSLVETLEDELGRFRVWSGNLGAFHESTSMSSLKHRPRDGPKMKAGIIAGLERLGDVAQRVNEIITGKRPNAFDPILDGVPRYIPRTRFTT</sequence>
<comment type="caution">
    <text evidence="1">The sequence shown here is derived from an EMBL/GenBank/DDBJ whole genome shotgun (WGS) entry which is preliminary data.</text>
</comment>
<name>A0AA35LRX4_9HYPO</name>
<gene>
    <name evidence="1" type="ORF">CCHLO57077_00013038</name>
</gene>
<accession>A0AA35LRX4</accession>
<organism evidence="1 2">
    <name type="scientific">Clonostachys chloroleuca</name>
    <dbReference type="NCBI Taxonomy" id="1926264"/>
    <lineage>
        <taxon>Eukaryota</taxon>
        <taxon>Fungi</taxon>
        <taxon>Dikarya</taxon>
        <taxon>Ascomycota</taxon>
        <taxon>Pezizomycotina</taxon>
        <taxon>Sordariomycetes</taxon>
        <taxon>Hypocreomycetidae</taxon>
        <taxon>Hypocreales</taxon>
        <taxon>Bionectriaceae</taxon>
        <taxon>Clonostachys</taxon>
    </lineage>
</organism>
<keyword evidence="2" id="KW-1185">Reference proteome</keyword>
<reference evidence="1" key="1">
    <citation type="submission" date="2023-01" db="EMBL/GenBank/DDBJ databases">
        <authorList>
            <person name="Piombo E."/>
        </authorList>
    </citation>
    <scope>NUCLEOTIDE SEQUENCE</scope>
</reference>
<proteinExistence type="predicted"/>
<evidence type="ECO:0000313" key="1">
    <source>
        <dbReference type="EMBL" id="CAI6047244.1"/>
    </source>
</evidence>
<protein>
    <submittedName>
        <fullName evidence="1">Uncharacterized protein</fullName>
    </submittedName>
</protein>